<dbReference type="Proteomes" id="UP000250123">
    <property type="component" value="Chromosome SHEWBE"/>
</dbReference>
<gene>
    <name evidence="1" type="ORF">SHEWBE_0756</name>
</gene>
<reference evidence="2" key="1">
    <citation type="submission" date="2018-06" db="EMBL/GenBank/DDBJ databases">
        <authorList>
            <person name="Cea G.-C."/>
            <person name="William W."/>
        </authorList>
    </citation>
    <scope>NUCLEOTIDE SEQUENCE [LARGE SCALE GENOMIC DNA]</scope>
    <source>
        <strain evidence="2">DB21MT-2</strain>
    </source>
</reference>
<protein>
    <submittedName>
        <fullName evidence="1">Uncharacterized protein</fullName>
    </submittedName>
</protein>
<dbReference type="AlphaFoldDB" id="A0A330M052"/>
<name>A0A330M052_9GAMM</name>
<evidence type="ECO:0000313" key="1">
    <source>
        <dbReference type="EMBL" id="SQH74733.1"/>
    </source>
</evidence>
<sequence length="51" mass="6058">MCQFVTKDVDLTGMLVSIFSLQKILKIKTKNILIHSDNYIFDKIHTYYYLT</sequence>
<dbReference type="EMBL" id="LS483452">
    <property type="protein sequence ID" value="SQH74733.1"/>
    <property type="molecule type" value="Genomic_DNA"/>
</dbReference>
<organism evidence="1 2">
    <name type="scientific">Shewanella benthica</name>
    <dbReference type="NCBI Taxonomy" id="43661"/>
    <lineage>
        <taxon>Bacteria</taxon>
        <taxon>Pseudomonadati</taxon>
        <taxon>Pseudomonadota</taxon>
        <taxon>Gammaproteobacteria</taxon>
        <taxon>Alteromonadales</taxon>
        <taxon>Shewanellaceae</taxon>
        <taxon>Shewanella</taxon>
    </lineage>
</organism>
<evidence type="ECO:0000313" key="2">
    <source>
        <dbReference type="Proteomes" id="UP000250123"/>
    </source>
</evidence>
<dbReference type="KEGG" id="sbk:SHEWBE_0756"/>
<proteinExistence type="predicted"/>
<accession>A0A330M052</accession>